<sequence>PMLAESLGNLPPILCQVGSGERFLDQDILFSFKASDPNKYQLPKYATMNFANSPFKKPTEVILEVYDGTCHCFQQMIPDKISQFSINRSCDFIKERIINENTQNEIESKAIKAIAINPNCETRDLDKKFLECLNWENIGIVPELE</sequence>
<evidence type="ECO:0000313" key="2">
    <source>
        <dbReference type="Proteomes" id="UP000789920"/>
    </source>
</evidence>
<comment type="caution">
    <text evidence="1">The sequence shown here is derived from an EMBL/GenBank/DDBJ whole genome shotgun (WGS) entry which is preliminary data.</text>
</comment>
<accession>A0ACA9S4Q0</accession>
<gene>
    <name evidence="1" type="ORF">RPERSI_LOCUS26434</name>
</gene>
<protein>
    <submittedName>
        <fullName evidence="1">29943_t:CDS:1</fullName>
    </submittedName>
</protein>
<feature type="non-terminal residue" evidence="1">
    <location>
        <position position="1"/>
    </location>
</feature>
<name>A0ACA9S4Q0_9GLOM</name>
<proteinExistence type="predicted"/>
<dbReference type="EMBL" id="CAJVQC010090235">
    <property type="protein sequence ID" value="CAG8825227.1"/>
    <property type="molecule type" value="Genomic_DNA"/>
</dbReference>
<evidence type="ECO:0000313" key="1">
    <source>
        <dbReference type="EMBL" id="CAG8825227.1"/>
    </source>
</evidence>
<keyword evidence="2" id="KW-1185">Reference proteome</keyword>
<organism evidence="1 2">
    <name type="scientific">Racocetra persica</name>
    <dbReference type="NCBI Taxonomy" id="160502"/>
    <lineage>
        <taxon>Eukaryota</taxon>
        <taxon>Fungi</taxon>
        <taxon>Fungi incertae sedis</taxon>
        <taxon>Mucoromycota</taxon>
        <taxon>Glomeromycotina</taxon>
        <taxon>Glomeromycetes</taxon>
        <taxon>Diversisporales</taxon>
        <taxon>Gigasporaceae</taxon>
        <taxon>Racocetra</taxon>
    </lineage>
</organism>
<feature type="non-terminal residue" evidence="1">
    <location>
        <position position="145"/>
    </location>
</feature>
<reference evidence="1" key="1">
    <citation type="submission" date="2021-06" db="EMBL/GenBank/DDBJ databases">
        <authorList>
            <person name="Kallberg Y."/>
            <person name="Tangrot J."/>
            <person name="Rosling A."/>
        </authorList>
    </citation>
    <scope>NUCLEOTIDE SEQUENCE</scope>
    <source>
        <strain evidence="1">MA461A</strain>
    </source>
</reference>
<dbReference type="Proteomes" id="UP000789920">
    <property type="component" value="Unassembled WGS sequence"/>
</dbReference>